<evidence type="ECO:0000256" key="2">
    <source>
        <dbReference type="ARBA" id="ARBA00001946"/>
    </source>
</evidence>
<evidence type="ECO:0000256" key="6">
    <source>
        <dbReference type="ARBA" id="ARBA00032162"/>
    </source>
</evidence>
<evidence type="ECO:0000256" key="5">
    <source>
        <dbReference type="ARBA" id="ARBA00022801"/>
    </source>
</evidence>
<sequence length="188" mass="20942">MQIISTSTLYEGWLNLRMVRMRADDGVEVDRHVVEMRRAVAVLPYDPDRRVAITVSMPRTPVMLAGLPDMMEAIAGILEDDPADCTRREAMEEAGVRLGELVHLGQIWSIPSVVTEKIDYYLAPYSAQDRVAAGGGLVEEQENISVHELPLDTLWTMMALKEIADGKLAILLMALRLRQPALFSVPVD</sequence>
<evidence type="ECO:0000259" key="8">
    <source>
        <dbReference type="PROSITE" id="PS51462"/>
    </source>
</evidence>
<dbReference type="SUPFAM" id="SSF55811">
    <property type="entry name" value="Nudix"/>
    <property type="match status" value="1"/>
</dbReference>
<proteinExistence type="inferred from homology"/>
<dbReference type="PANTHER" id="PTHR11839">
    <property type="entry name" value="UDP/ADP-SUGAR PYROPHOSPHATASE"/>
    <property type="match status" value="1"/>
</dbReference>
<evidence type="ECO:0000313" key="9">
    <source>
        <dbReference type="EMBL" id="MCC4231765.1"/>
    </source>
</evidence>
<dbReference type="Pfam" id="PF00293">
    <property type="entry name" value="NUDIX"/>
    <property type="match status" value="1"/>
</dbReference>
<dbReference type="InterPro" id="IPR015797">
    <property type="entry name" value="NUDIX_hydrolase-like_dom_sf"/>
</dbReference>
<dbReference type="PROSITE" id="PS51462">
    <property type="entry name" value="NUDIX"/>
    <property type="match status" value="1"/>
</dbReference>
<comment type="catalytic activity">
    <reaction evidence="1">
        <text>GDP-alpha-D-mannose + H2O = alpha-D-mannose 1-phosphate + GMP + 2 H(+)</text>
        <dbReference type="Rhea" id="RHEA:27978"/>
        <dbReference type="ChEBI" id="CHEBI:15377"/>
        <dbReference type="ChEBI" id="CHEBI:15378"/>
        <dbReference type="ChEBI" id="CHEBI:57527"/>
        <dbReference type="ChEBI" id="CHEBI:58115"/>
        <dbReference type="ChEBI" id="CHEBI:58409"/>
    </reaction>
</comment>
<dbReference type="CDD" id="cd24157">
    <property type="entry name" value="NUDIX_GDPMK"/>
    <property type="match status" value="1"/>
</dbReference>
<dbReference type="Gene3D" id="3.90.79.10">
    <property type="entry name" value="Nucleoside Triphosphate Pyrophosphohydrolase"/>
    <property type="match status" value="1"/>
</dbReference>
<organism evidence="9 10">
    <name type="scientific">Sphingobium soli</name>
    <dbReference type="NCBI Taxonomy" id="1591116"/>
    <lineage>
        <taxon>Bacteria</taxon>
        <taxon>Pseudomonadati</taxon>
        <taxon>Pseudomonadota</taxon>
        <taxon>Alphaproteobacteria</taxon>
        <taxon>Sphingomonadales</taxon>
        <taxon>Sphingomonadaceae</taxon>
        <taxon>Sphingobium</taxon>
    </lineage>
</organism>
<evidence type="ECO:0000256" key="1">
    <source>
        <dbReference type="ARBA" id="ARBA00000847"/>
    </source>
</evidence>
<dbReference type="RefSeq" id="WP_228226233.1">
    <property type="nucleotide sequence ID" value="NZ_JAJGNP010000002.1"/>
</dbReference>
<keyword evidence="5" id="KW-0378">Hydrolase</keyword>
<dbReference type="EMBL" id="JAJGNP010000002">
    <property type="protein sequence ID" value="MCC4231765.1"/>
    <property type="molecule type" value="Genomic_DNA"/>
</dbReference>
<comment type="cofactor">
    <cofactor evidence="2">
        <name>Mg(2+)</name>
        <dbReference type="ChEBI" id="CHEBI:18420"/>
    </cofactor>
</comment>
<dbReference type="InterPro" id="IPR000086">
    <property type="entry name" value="NUDIX_hydrolase_dom"/>
</dbReference>
<gene>
    <name evidence="9" type="ORF">LL253_03555</name>
</gene>
<keyword evidence="10" id="KW-1185">Reference proteome</keyword>
<evidence type="ECO:0000256" key="4">
    <source>
        <dbReference type="ARBA" id="ARBA00016377"/>
    </source>
</evidence>
<reference evidence="9 10" key="1">
    <citation type="submission" date="2021-10" db="EMBL/GenBank/DDBJ databases">
        <title>The diversity and Nitrogen Metabolism of Culturable Nitrate-Utilizing Bacteria Within the Oxygen Minimum Zone of the Changjiang (Yangtze River)Estuary.</title>
        <authorList>
            <person name="Zhang D."/>
            <person name="Zheng J."/>
            <person name="Liu S."/>
            <person name="He W."/>
        </authorList>
    </citation>
    <scope>NUCLEOTIDE SEQUENCE [LARGE SCALE GENOMIC DNA]</scope>
    <source>
        <strain evidence="9 10">FXH275-2</strain>
    </source>
</reference>
<evidence type="ECO:0000313" key="10">
    <source>
        <dbReference type="Proteomes" id="UP001198830"/>
    </source>
</evidence>
<accession>A0ABS8GZR8</accession>
<evidence type="ECO:0000256" key="7">
    <source>
        <dbReference type="ARBA" id="ARBA00032272"/>
    </source>
</evidence>
<dbReference type="Proteomes" id="UP001198830">
    <property type="component" value="Unassembled WGS sequence"/>
</dbReference>
<comment type="caution">
    <text evidence="9">The sequence shown here is derived from an EMBL/GenBank/DDBJ whole genome shotgun (WGS) entry which is preliminary data.</text>
</comment>
<protein>
    <recommendedName>
        <fullName evidence="4">GDP-mannose pyrophosphatase</fullName>
    </recommendedName>
    <alternativeName>
        <fullName evidence="6">GDP-mannose hydrolase</fullName>
    </alternativeName>
    <alternativeName>
        <fullName evidence="7">GDPMK</fullName>
    </alternativeName>
</protein>
<feature type="domain" description="Nudix hydrolase" evidence="8">
    <location>
        <begin position="35"/>
        <end position="171"/>
    </location>
</feature>
<dbReference type="PANTHER" id="PTHR11839:SF18">
    <property type="entry name" value="NUDIX HYDROLASE DOMAIN-CONTAINING PROTEIN"/>
    <property type="match status" value="1"/>
</dbReference>
<evidence type="ECO:0000256" key="3">
    <source>
        <dbReference type="ARBA" id="ARBA00007275"/>
    </source>
</evidence>
<name>A0ABS8GZR8_9SPHN</name>
<comment type="similarity">
    <text evidence="3">Belongs to the Nudix hydrolase family. NudK subfamily.</text>
</comment>